<organism evidence="1 2">
    <name type="scientific">Batillaria attramentaria</name>
    <dbReference type="NCBI Taxonomy" id="370345"/>
    <lineage>
        <taxon>Eukaryota</taxon>
        <taxon>Metazoa</taxon>
        <taxon>Spiralia</taxon>
        <taxon>Lophotrochozoa</taxon>
        <taxon>Mollusca</taxon>
        <taxon>Gastropoda</taxon>
        <taxon>Caenogastropoda</taxon>
        <taxon>Sorbeoconcha</taxon>
        <taxon>Cerithioidea</taxon>
        <taxon>Batillariidae</taxon>
        <taxon>Batillaria</taxon>
    </lineage>
</organism>
<comment type="caution">
    <text evidence="1">The sequence shown here is derived from an EMBL/GenBank/DDBJ whole genome shotgun (WGS) entry which is preliminary data.</text>
</comment>
<name>A0ABD0M7T2_9CAEN</name>
<dbReference type="EMBL" id="JACVVK020000004">
    <property type="protein sequence ID" value="KAK7507387.1"/>
    <property type="molecule type" value="Genomic_DNA"/>
</dbReference>
<evidence type="ECO:0000313" key="2">
    <source>
        <dbReference type="Proteomes" id="UP001519460"/>
    </source>
</evidence>
<reference evidence="1 2" key="1">
    <citation type="journal article" date="2023" name="Sci. Data">
        <title>Genome assembly of the Korean intertidal mud-creeper Batillaria attramentaria.</title>
        <authorList>
            <person name="Patra A.K."/>
            <person name="Ho P.T."/>
            <person name="Jun S."/>
            <person name="Lee S.J."/>
            <person name="Kim Y."/>
            <person name="Won Y.J."/>
        </authorList>
    </citation>
    <scope>NUCLEOTIDE SEQUENCE [LARGE SCALE GENOMIC DNA]</scope>
    <source>
        <strain evidence="1">Wonlab-2016</strain>
    </source>
</reference>
<protein>
    <submittedName>
        <fullName evidence="1">Uncharacterized protein</fullName>
    </submittedName>
</protein>
<gene>
    <name evidence="1" type="ORF">BaRGS_00001322</name>
</gene>
<evidence type="ECO:0000313" key="1">
    <source>
        <dbReference type="EMBL" id="KAK7507387.1"/>
    </source>
</evidence>
<proteinExistence type="predicted"/>
<keyword evidence="2" id="KW-1185">Reference proteome</keyword>
<dbReference type="Proteomes" id="UP001519460">
    <property type="component" value="Unassembled WGS sequence"/>
</dbReference>
<accession>A0ABD0M7T2</accession>
<dbReference type="AlphaFoldDB" id="A0ABD0M7T2"/>
<sequence length="109" mass="12073">MLRISSVSTFDFKLRPFHFHCAFRLFAILSTSADNKIQASLSIFGSIPIAMSPNFRCKIEASVVRVTDHVRARETSVPVSPSGPNDDVTFSVLTSVPVQLSPPKRHCRV</sequence>